<dbReference type="OMA" id="LTRAWCT"/>
<keyword evidence="6 10" id="KW-0833">Ubl conjugation pathway</keyword>
<keyword evidence="7 10" id="KW-0862">Zinc</keyword>
<evidence type="ECO:0000313" key="14">
    <source>
        <dbReference type="Proteomes" id="UP000887568"/>
    </source>
</evidence>
<dbReference type="Pfam" id="PF18995">
    <property type="entry name" value="PRT6_C"/>
    <property type="match status" value="1"/>
</dbReference>
<organism evidence="13 14">
    <name type="scientific">Patiria miniata</name>
    <name type="common">Bat star</name>
    <name type="synonym">Asterina miniata</name>
    <dbReference type="NCBI Taxonomy" id="46514"/>
    <lineage>
        <taxon>Eukaryota</taxon>
        <taxon>Metazoa</taxon>
        <taxon>Echinodermata</taxon>
        <taxon>Eleutherozoa</taxon>
        <taxon>Asterozoa</taxon>
        <taxon>Asteroidea</taxon>
        <taxon>Valvatacea</taxon>
        <taxon>Valvatida</taxon>
        <taxon>Asterinidae</taxon>
        <taxon>Patiria</taxon>
    </lineage>
</organism>
<dbReference type="GO" id="GO:0061630">
    <property type="term" value="F:ubiquitin protein ligase activity"/>
    <property type="evidence" value="ECO:0007669"/>
    <property type="project" value="UniProtKB-UniRule"/>
</dbReference>
<dbReference type="GO" id="GO:0016567">
    <property type="term" value="P:protein ubiquitination"/>
    <property type="evidence" value="ECO:0007669"/>
    <property type="project" value="UniProtKB-UniRule"/>
</dbReference>
<evidence type="ECO:0000256" key="4">
    <source>
        <dbReference type="ARBA" id="ARBA00022723"/>
    </source>
</evidence>
<feature type="region of interest" description="Disordered" evidence="11">
    <location>
        <begin position="1072"/>
        <end position="1092"/>
    </location>
</feature>
<dbReference type="RefSeq" id="XP_038076586.1">
    <property type="nucleotide sequence ID" value="XM_038220658.1"/>
</dbReference>
<dbReference type="GO" id="GO:0071596">
    <property type="term" value="P:ubiquitin-dependent protein catabolic process via the N-end rule pathway"/>
    <property type="evidence" value="ECO:0007669"/>
    <property type="project" value="UniProtKB-UniRule"/>
</dbReference>
<dbReference type="EC" id="2.3.2.27" evidence="10"/>
<keyword evidence="4 10" id="KW-0479">Metal-binding</keyword>
<dbReference type="PROSITE" id="PS51157">
    <property type="entry name" value="ZF_UBR"/>
    <property type="match status" value="1"/>
</dbReference>
<dbReference type="FunFam" id="2.10.110.30:FF:000002">
    <property type="entry name" value="Putative e3 ubiquitin-protein ligase ubr3"/>
    <property type="match status" value="1"/>
</dbReference>
<evidence type="ECO:0000259" key="12">
    <source>
        <dbReference type="PROSITE" id="PS51157"/>
    </source>
</evidence>
<comment type="function">
    <text evidence="10">Ubiquitin ligase protein which is a component of the N-end rule pathway. Recognizes and binds to proteins bearing specific N-terminal residues that are destabilizing according to the N-end rule, leading to their ubiquitination and subsequent degradation.</text>
</comment>
<dbReference type="InterPro" id="IPR039164">
    <property type="entry name" value="UBR1-like"/>
</dbReference>
<dbReference type="PANTHER" id="PTHR21497:SF39">
    <property type="entry name" value="E3 UBIQUITIN-PROTEIN LIGASE UBR3"/>
    <property type="match status" value="1"/>
</dbReference>
<feature type="compositionally biased region" description="Polar residues" evidence="11">
    <location>
        <begin position="1131"/>
        <end position="1144"/>
    </location>
</feature>
<feature type="region of interest" description="Disordered" evidence="11">
    <location>
        <begin position="1237"/>
        <end position="1261"/>
    </location>
</feature>
<keyword evidence="3 10" id="KW-0808">Transferase</keyword>
<accession>A0A914BLD2</accession>
<proteinExistence type="inferred from homology"/>
<feature type="region of interest" description="Disordered" evidence="11">
    <location>
        <begin position="1131"/>
        <end position="1154"/>
    </location>
</feature>
<name>A0A914BLD2_PATMI</name>
<dbReference type="SMART" id="SM00396">
    <property type="entry name" value="ZnF_UBR1"/>
    <property type="match status" value="1"/>
</dbReference>
<evidence type="ECO:0000256" key="8">
    <source>
        <dbReference type="ARBA" id="ARBA00046341"/>
    </source>
</evidence>
<evidence type="ECO:0000256" key="9">
    <source>
        <dbReference type="PROSITE-ProRule" id="PRU00508"/>
    </source>
</evidence>
<dbReference type="CDD" id="cd19673">
    <property type="entry name" value="UBR-box_UBR3"/>
    <property type="match status" value="1"/>
</dbReference>
<dbReference type="GO" id="GO:0008270">
    <property type="term" value="F:zinc ion binding"/>
    <property type="evidence" value="ECO:0007669"/>
    <property type="project" value="UniProtKB-UniRule"/>
</dbReference>
<dbReference type="InterPro" id="IPR055194">
    <property type="entry name" value="UBR1-like_WH"/>
</dbReference>
<evidence type="ECO:0000313" key="13">
    <source>
        <dbReference type="EnsemblMetazoa" id="XP_038076586.1"/>
    </source>
</evidence>
<evidence type="ECO:0000256" key="11">
    <source>
        <dbReference type="SAM" id="MobiDB-lite"/>
    </source>
</evidence>
<dbReference type="Gene3D" id="2.10.110.30">
    <property type="match status" value="1"/>
</dbReference>
<dbReference type="OrthoDB" id="15304at2759"/>
<dbReference type="GeneID" id="119744623"/>
<comment type="catalytic activity">
    <reaction evidence="1 10">
        <text>S-ubiquitinyl-[E2 ubiquitin-conjugating enzyme]-L-cysteine + [acceptor protein]-L-lysine = [E2 ubiquitin-conjugating enzyme]-L-cysteine + N(6)-ubiquitinyl-[acceptor protein]-L-lysine.</text>
        <dbReference type="EC" id="2.3.2.27"/>
    </reaction>
</comment>
<feature type="zinc finger region" description="UBR-type" evidence="9">
    <location>
        <begin position="76"/>
        <end position="147"/>
    </location>
</feature>
<evidence type="ECO:0000256" key="10">
    <source>
        <dbReference type="RuleBase" id="RU366018"/>
    </source>
</evidence>
<keyword evidence="14" id="KW-1185">Reference proteome</keyword>
<dbReference type="CTD" id="130507"/>
<evidence type="ECO:0000256" key="2">
    <source>
        <dbReference type="ARBA" id="ARBA00004906"/>
    </source>
</evidence>
<dbReference type="GO" id="GO:0005737">
    <property type="term" value="C:cytoplasm"/>
    <property type="evidence" value="ECO:0007669"/>
    <property type="project" value="TreeGrafter"/>
</dbReference>
<evidence type="ECO:0000256" key="7">
    <source>
        <dbReference type="ARBA" id="ARBA00022833"/>
    </source>
</evidence>
<dbReference type="InterPro" id="IPR003126">
    <property type="entry name" value="Znf_UBR"/>
</dbReference>
<keyword evidence="5 10" id="KW-0863">Zinc-finger</keyword>
<evidence type="ECO:0000256" key="5">
    <source>
        <dbReference type="ARBA" id="ARBA00022771"/>
    </source>
</evidence>
<dbReference type="Pfam" id="PF02207">
    <property type="entry name" value="zf-UBR"/>
    <property type="match status" value="1"/>
</dbReference>
<feature type="compositionally biased region" description="Low complexity" evidence="11">
    <location>
        <begin position="1012"/>
        <end position="1032"/>
    </location>
</feature>
<dbReference type="Proteomes" id="UP000887568">
    <property type="component" value="Unplaced"/>
</dbReference>
<sequence length="1873" mass="210381">MATLMKSDKRKVSAQLKTEIARNMGHQQLNELLDVVLNPRTSLDSSENLDWCRSLIAGGVAFEDFAKSVRHYDNASTCGLVWTSNFVAYRCRTCGISPCMSICADCFHGADHTDHDFNMFRSQAGGACDCGDPNVMRSAGFCSLHGPDKLKNLTVPADLLPMADAVVPRVVFRFVLYLRDIFEKRSEIPAVRFSLSEGEPLLGLLHELCNMGGAMRSVMTRALTDQQLYKDLNEGSSGCYSQFKRDISQSREILNSAQSILTVPESPKFLRGNPAVTYPLMPLSFVEELLFWAVIFEFPEKIVTLLLKMLPDNSYKDTFTRSFVKFYGRIAMSLATSTQPDKLSSRVVHISVQLFSNEELAIQMTEELQLIHILIVSLQCLLKRTLMDNHLKGTPGTHRNCQVINCDHQVMRQHCYWPVISDLSNILSHRSVVNKFFTDPSLVKMWTNILAMFMCMNLNERELHNHVEFEPLAYSAAFSAEIEACAAPMWQLYVHCKDESTAHYTEALLNACSETITDWLEAADVYKSLDPYQVSFHIPLLRYYALFLSQAVTKQGLAISPQKDFLKSLMNFPLQIQALVGEISCGLWVRNGFQIKRQAITYMQCHFCASMIDLDLFLLQACAAHLDPDYFVEKVFSSFKVLEMLTFNQSHSHSQLELDKESAMLESALTLLVTLLSTRTHLGATEEELLRQEMVALLCMHDTTHSRLTDQIPEKTGLFSTSESFEPLLAEVADYHDPLSERSSRGLQQGHYSPKPSVWETEFDPIHVLLRCMQKKDFQSAMDRYSTHMKQTAGHSGNSDLWPPFQPLKQPHPALKTLHQLLHCKTLHGAIFIILHKAVNSKSISEPVLYLCIALLDMMLQCPADTIASKTPTPAVIQDGNFSAMFPDNLILSNLGHRIHAVEIVYEKPSSSRQRTVHSTDQLLQQLLEEEVSIIHQNLFGLAPMGFPGAAELEGMEEGEEMYVEIDGIGEEEEIDGIEEDEDEDVEEMEMEVGLGEELYVDTPATSEGAMATEASSSRSSVEPSTSPSASAGRPRKPAKVSTVLWTPSKMLTINLSMLELLVKLHAKMAGKEGSYTPPSMRRDTEAGSLPGGVQVGGGMFYVKRLLDKICRMHPESQKQLEDLCRLHQQPTAGTEQPDAQSTAADRRKKAREAQQKLFAKLAAEQKKFIEKSLETEDPLGESPIADEEVQAAAAEKVPDREIFECVICGQTAPSTGDKPIGMVALMQATGVLGHRSQVSEAKTLPTSENEMISTTGRGKEVNQQRKLDLLNHFDKSSVQMSINVGWHGGVHIQSCRHYIHLSCHESYIKSLRQQDYQTPQLQVREKGEYECPLCRQLANFVLPCLPFTEGCSPSVAAASSDSRSHAVVAAEVAEKLRLSREGSRESLKDITLAAKSVFLFRLLRENRLPKSAYGDPLLPVDHSEMVDVVLRSTARVNLELDLVVRETLLQPSSQSSSNKRGCIGTLLEVLSLLIGKSSVTLATKPWSMLTELKQISGASEPRSSGSPDEIPVLLKDPVATLINLVLAMQHPISKEHFSCIVRTLYAPLYIQALSVISCRMPDTERRAWAESGKTCQAQSNELQMQPLLSQVINMYSNSTLYDDTDLLERLAICQSVWTLQCIETAAQEYCLPFLRIAALMQHHLFRDELPTCQKQDLEFELLVNYLRLYTAPSVGETPADLYSARCLHFVGNPSEFMKAWCQDLLTFVRKNRKTAKSLLLHNPIFYPPRLLQLPKNYDAVFQYYREQRCQSCLQVPNRPAVCLVCGALICLNGARSGCQRSSITEQHYLSCGAGTVIYLDINSSSVVIVRGERICHWASVYLDRHGEEDRELKRGKPLFLCLQRYKVLEQLWRSHSFNHCCKNWMWHLTHHH</sequence>
<comment type="similarity">
    <text evidence="8 10">Belongs to the E3 ubiquitin-protein ligase UBR1-like family.</text>
</comment>
<dbReference type="Pfam" id="PF22960">
    <property type="entry name" value="WHD_UBR1"/>
    <property type="match status" value="1"/>
</dbReference>
<evidence type="ECO:0000256" key="6">
    <source>
        <dbReference type="ARBA" id="ARBA00022786"/>
    </source>
</evidence>
<reference evidence="13" key="1">
    <citation type="submission" date="2022-11" db="UniProtKB">
        <authorList>
            <consortium name="EnsemblMetazoa"/>
        </authorList>
    </citation>
    <scope>IDENTIFICATION</scope>
</reference>
<feature type="domain" description="UBR-type" evidence="12">
    <location>
        <begin position="76"/>
        <end position="147"/>
    </location>
</feature>
<comment type="pathway">
    <text evidence="2 10">Protein modification; protein ubiquitination.</text>
</comment>
<dbReference type="EnsemblMetazoa" id="XM_038220658.1">
    <property type="protein sequence ID" value="XP_038076586.1"/>
    <property type="gene ID" value="LOC119744623"/>
</dbReference>
<dbReference type="GO" id="GO:0000151">
    <property type="term" value="C:ubiquitin ligase complex"/>
    <property type="evidence" value="ECO:0007669"/>
    <property type="project" value="TreeGrafter"/>
</dbReference>
<feature type="region of interest" description="Disordered" evidence="11">
    <location>
        <begin position="1008"/>
        <end position="1041"/>
    </location>
</feature>
<feature type="compositionally biased region" description="Polar residues" evidence="11">
    <location>
        <begin position="1237"/>
        <end position="1257"/>
    </location>
</feature>
<evidence type="ECO:0000256" key="1">
    <source>
        <dbReference type="ARBA" id="ARBA00000900"/>
    </source>
</evidence>
<evidence type="ECO:0000256" key="3">
    <source>
        <dbReference type="ARBA" id="ARBA00022679"/>
    </source>
</evidence>
<dbReference type="PANTHER" id="PTHR21497">
    <property type="entry name" value="UBIQUITIN LIGASE E3 ALPHA-RELATED"/>
    <property type="match status" value="1"/>
</dbReference>
<protein>
    <recommendedName>
        <fullName evidence="10">E3 ubiquitin-protein ligase</fullName>
        <ecNumber evidence="10">2.3.2.27</ecNumber>
    </recommendedName>
</protein>
<dbReference type="InterPro" id="IPR044046">
    <property type="entry name" value="E3_ligase_UBR-like_C"/>
</dbReference>